<keyword evidence="5" id="KW-0539">Nucleus</keyword>
<dbReference type="Gene3D" id="2.30.30.140">
    <property type="match status" value="1"/>
</dbReference>
<feature type="compositionally biased region" description="Basic and acidic residues" evidence="6">
    <location>
        <begin position="153"/>
        <end position="170"/>
    </location>
</feature>
<keyword evidence="4" id="KW-0804">Transcription</keyword>
<evidence type="ECO:0000259" key="7">
    <source>
        <dbReference type="Pfam" id="PF05712"/>
    </source>
</evidence>
<evidence type="ECO:0000256" key="4">
    <source>
        <dbReference type="ARBA" id="ARBA00023163"/>
    </source>
</evidence>
<dbReference type="SUPFAM" id="SSF54160">
    <property type="entry name" value="Chromo domain-like"/>
    <property type="match status" value="1"/>
</dbReference>
<name>A0A834RE54_SARSC</name>
<evidence type="ECO:0000256" key="5">
    <source>
        <dbReference type="ARBA" id="ARBA00023242"/>
    </source>
</evidence>
<dbReference type="InterPro" id="IPR008676">
    <property type="entry name" value="MRG"/>
</dbReference>
<accession>A0A834RE54</accession>
<dbReference type="InterPro" id="IPR026541">
    <property type="entry name" value="MRG_dom"/>
</dbReference>
<dbReference type="Gene3D" id="1.10.274.30">
    <property type="entry name" value="MRG domain"/>
    <property type="match status" value="1"/>
</dbReference>
<dbReference type="PROSITE" id="PS51640">
    <property type="entry name" value="MRG"/>
    <property type="match status" value="1"/>
</dbReference>
<feature type="domain" description="MRG" evidence="7">
    <location>
        <begin position="171"/>
        <end position="451"/>
    </location>
</feature>
<evidence type="ECO:0000256" key="6">
    <source>
        <dbReference type="SAM" id="MobiDB-lite"/>
    </source>
</evidence>
<dbReference type="GO" id="GO:0006325">
    <property type="term" value="P:chromatin organization"/>
    <property type="evidence" value="ECO:0007669"/>
    <property type="project" value="UniProtKB-KW"/>
</dbReference>
<evidence type="ECO:0000313" key="10">
    <source>
        <dbReference type="EnsemblMetazoa" id="KAF7493941.1"/>
    </source>
</evidence>
<dbReference type="PANTHER" id="PTHR10880:SF48">
    <property type="entry name" value="MORTALITY FACTOR 4 LIKE 2"/>
    <property type="match status" value="1"/>
</dbReference>
<evidence type="ECO:0000313" key="9">
    <source>
        <dbReference type="EMBL" id="KAF7493941.1"/>
    </source>
</evidence>
<evidence type="ECO:0000259" key="8">
    <source>
        <dbReference type="Pfam" id="PF11717"/>
    </source>
</evidence>
<dbReference type="InterPro" id="IPR025995">
    <property type="entry name" value="Tudor-knot"/>
</dbReference>
<dbReference type="EMBL" id="WVUK01000054">
    <property type="protein sequence ID" value="KAF7493941.1"/>
    <property type="molecule type" value="Genomic_DNA"/>
</dbReference>
<evidence type="ECO:0000256" key="1">
    <source>
        <dbReference type="ARBA" id="ARBA00004123"/>
    </source>
</evidence>
<keyword evidence="2" id="KW-0156">Chromatin regulator</keyword>
<feature type="domain" description="Tudor-knot" evidence="8">
    <location>
        <begin position="53"/>
        <end position="102"/>
    </location>
</feature>
<dbReference type="GO" id="GO:0006355">
    <property type="term" value="P:regulation of DNA-templated transcription"/>
    <property type="evidence" value="ECO:0007669"/>
    <property type="project" value="InterPro"/>
</dbReference>
<protein>
    <submittedName>
        <fullName evidence="9">Mortality factor 4-like protein 1</fullName>
    </submittedName>
</protein>
<reference evidence="10" key="3">
    <citation type="submission" date="2022-06" db="UniProtKB">
        <authorList>
            <consortium name="EnsemblMetazoa"/>
        </authorList>
    </citation>
    <scope>IDENTIFICATION</scope>
</reference>
<feature type="compositionally biased region" description="Basic residues" evidence="6">
    <location>
        <begin position="122"/>
        <end position="133"/>
    </location>
</feature>
<dbReference type="InterPro" id="IPR038217">
    <property type="entry name" value="MRG_C_sf"/>
</dbReference>
<dbReference type="Proteomes" id="UP000070412">
    <property type="component" value="Unassembled WGS sequence"/>
</dbReference>
<dbReference type="OrthoDB" id="124855at2759"/>
<dbReference type="Pfam" id="PF11717">
    <property type="entry name" value="Tudor-knot"/>
    <property type="match status" value="1"/>
</dbReference>
<comment type="subcellular location">
    <subcellularLocation>
        <location evidence="1">Nucleus</location>
    </subcellularLocation>
</comment>
<keyword evidence="11" id="KW-1185">Reference proteome</keyword>
<feature type="compositionally biased region" description="Low complexity" evidence="6">
    <location>
        <begin position="134"/>
        <end position="151"/>
    </location>
</feature>
<dbReference type="GO" id="GO:0005634">
    <property type="term" value="C:nucleus"/>
    <property type="evidence" value="ECO:0007669"/>
    <property type="project" value="UniProtKB-SubCell"/>
</dbReference>
<dbReference type="GO" id="GO:0035267">
    <property type="term" value="C:NuA4 histone acetyltransferase complex"/>
    <property type="evidence" value="ECO:0007669"/>
    <property type="project" value="TreeGrafter"/>
</dbReference>
<sequence length="477" mass="55698">MYSFFPPSPHHYNYALTKIEIQFYFYRFDYLPSVNNIQMSQANSSNFKFDFNPGDNVFCSHLKLYYEGRCIQTGFIDGVPKYLIHYHGWNKNWDEWVARDRIAEFTEENKLKFKEQNLLRKARGNSKKSKKSLNKSSSNITVSNSVTPTTVRDVSRRSLPDSLAKSESEKKKRKRSSRSTQENIPPVVKNEQLSIPDKLKFLLVEDYCQCQLEEKVIKLPCSITANDVLKDYISARHHQEDENHSPLLETFRNKPLIFVDDPFNRTSELENLGENFRKSCYHEIIDAFRMHFNKTIGDNLLYSSERNQFIDYLIQIYLHHYPENQTSSIVDDLGLQNSVEYASSSKIRFRKNIDPKAIQKMIAKSPKMIEILSNGINDHLSRSVSERTSRCIDPADLYSPIHLLRMFTNTDSVLANQDVKEFSSIVSFILSDFLNYLEENFDKYFHPNLYEYIDSERDKSTYNLSISLFNPPIAGNA</sequence>
<dbReference type="Pfam" id="PF05712">
    <property type="entry name" value="MRG"/>
    <property type="match status" value="1"/>
</dbReference>
<evidence type="ECO:0000256" key="3">
    <source>
        <dbReference type="ARBA" id="ARBA00023015"/>
    </source>
</evidence>
<organism evidence="9">
    <name type="scientific">Sarcoptes scabiei</name>
    <name type="common">Itch mite</name>
    <name type="synonym">Acarus scabiei</name>
    <dbReference type="NCBI Taxonomy" id="52283"/>
    <lineage>
        <taxon>Eukaryota</taxon>
        <taxon>Metazoa</taxon>
        <taxon>Ecdysozoa</taxon>
        <taxon>Arthropoda</taxon>
        <taxon>Chelicerata</taxon>
        <taxon>Arachnida</taxon>
        <taxon>Acari</taxon>
        <taxon>Acariformes</taxon>
        <taxon>Sarcoptiformes</taxon>
        <taxon>Astigmata</taxon>
        <taxon>Psoroptidia</taxon>
        <taxon>Sarcoptoidea</taxon>
        <taxon>Sarcoptidae</taxon>
        <taxon>Sarcoptinae</taxon>
        <taxon>Sarcoptes</taxon>
    </lineage>
</organism>
<reference evidence="9" key="2">
    <citation type="submission" date="2020-01" db="EMBL/GenBank/DDBJ databases">
        <authorList>
            <person name="Korhonen P.K.K."/>
            <person name="Guangxu M.G."/>
            <person name="Wang T.W."/>
            <person name="Stroehlein A.J.S."/>
            <person name="Young N.D."/>
            <person name="Ang C.-S.A."/>
            <person name="Fernando D.W.F."/>
            <person name="Lu H.L."/>
            <person name="Taylor S.T."/>
            <person name="Ehtesham M.E.M."/>
            <person name="Najaraj S.H.N."/>
            <person name="Harsha G.H.G."/>
            <person name="Madugundu A.M."/>
            <person name="Renuse S.R."/>
            <person name="Holt D.H."/>
            <person name="Pandey A.P."/>
            <person name="Papenfuss A.P."/>
            <person name="Gasser R.B.G."/>
            <person name="Fischer K.F."/>
        </authorList>
    </citation>
    <scope>NUCLEOTIDE SEQUENCE</scope>
    <source>
        <strain evidence="9">SSS_KF_BRIS2020</strain>
    </source>
</reference>
<feature type="region of interest" description="Disordered" evidence="6">
    <location>
        <begin position="122"/>
        <end position="189"/>
    </location>
</feature>
<dbReference type="EnsemblMetazoa" id="SSS_3219s_mrna">
    <property type="protein sequence ID" value="KAF7493941.1"/>
    <property type="gene ID" value="SSS_3219"/>
</dbReference>
<proteinExistence type="predicted"/>
<dbReference type="PANTHER" id="PTHR10880">
    <property type="entry name" value="MORTALITY FACTOR 4-LIKE PROTEIN"/>
    <property type="match status" value="1"/>
</dbReference>
<dbReference type="InterPro" id="IPR016197">
    <property type="entry name" value="Chromo-like_dom_sf"/>
</dbReference>
<reference evidence="11" key="1">
    <citation type="journal article" date="2020" name="PLoS Negl. Trop. Dis.">
        <title>High-quality nuclear genome for Sarcoptes scabiei-A critical resource for a neglected parasite.</title>
        <authorList>
            <person name="Korhonen P.K."/>
            <person name="Gasser R.B."/>
            <person name="Ma G."/>
            <person name="Wang T."/>
            <person name="Stroehlein A.J."/>
            <person name="Young N.D."/>
            <person name="Ang C.S."/>
            <person name="Fernando D.D."/>
            <person name="Lu H.C."/>
            <person name="Taylor S."/>
            <person name="Reynolds S.L."/>
            <person name="Mofiz E."/>
            <person name="Najaraj S.H."/>
            <person name="Gowda H."/>
            <person name="Madugundu A."/>
            <person name="Renuse S."/>
            <person name="Holt D."/>
            <person name="Pandey A."/>
            <person name="Papenfuss A.T."/>
            <person name="Fischer K."/>
        </authorList>
    </citation>
    <scope>NUCLEOTIDE SEQUENCE [LARGE SCALE GENOMIC DNA]</scope>
</reference>
<dbReference type="AlphaFoldDB" id="A0A834RE54"/>
<gene>
    <name evidence="9" type="ORF">SSS_3219</name>
</gene>
<evidence type="ECO:0000256" key="2">
    <source>
        <dbReference type="ARBA" id="ARBA00022853"/>
    </source>
</evidence>
<keyword evidence="3" id="KW-0805">Transcription regulation</keyword>
<evidence type="ECO:0000313" key="11">
    <source>
        <dbReference type="Proteomes" id="UP000070412"/>
    </source>
</evidence>